<dbReference type="SUPFAM" id="SSF46785">
    <property type="entry name" value="Winged helix' DNA-binding domain"/>
    <property type="match status" value="1"/>
</dbReference>
<protein>
    <submittedName>
        <fullName evidence="2">MarR family winged helix-turn-helix transcriptional regulator</fullName>
    </submittedName>
</protein>
<comment type="caution">
    <text evidence="2">The sequence shown here is derived from an EMBL/GenBank/DDBJ whole genome shotgun (WGS) entry which is preliminary data.</text>
</comment>
<accession>A0ABV7D6W6</accession>
<evidence type="ECO:0000259" key="1">
    <source>
        <dbReference type="PROSITE" id="PS50995"/>
    </source>
</evidence>
<reference evidence="3" key="1">
    <citation type="journal article" date="2019" name="Int. J. Syst. Evol. Microbiol.">
        <title>The Global Catalogue of Microorganisms (GCM) 10K type strain sequencing project: providing services to taxonomists for standard genome sequencing and annotation.</title>
        <authorList>
            <consortium name="The Broad Institute Genomics Platform"/>
            <consortium name="The Broad Institute Genome Sequencing Center for Infectious Disease"/>
            <person name="Wu L."/>
            <person name="Ma J."/>
        </authorList>
    </citation>
    <scope>NUCLEOTIDE SEQUENCE [LARGE SCALE GENOMIC DNA]</scope>
    <source>
        <strain evidence="3">KCTC 62164</strain>
    </source>
</reference>
<dbReference type="SMART" id="SM00347">
    <property type="entry name" value="HTH_MARR"/>
    <property type="match status" value="1"/>
</dbReference>
<dbReference type="PROSITE" id="PS50995">
    <property type="entry name" value="HTH_MARR_2"/>
    <property type="match status" value="1"/>
</dbReference>
<dbReference type="Proteomes" id="UP001595444">
    <property type="component" value="Unassembled WGS sequence"/>
</dbReference>
<dbReference type="Pfam" id="PF12802">
    <property type="entry name" value="MarR_2"/>
    <property type="match status" value="1"/>
</dbReference>
<dbReference type="InterPro" id="IPR036388">
    <property type="entry name" value="WH-like_DNA-bd_sf"/>
</dbReference>
<dbReference type="Gene3D" id="1.10.10.10">
    <property type="entry name" value="Winged helix-like DNA-binding domain superfamily/Winged helix DNA-binding domain"/>
    <property type="match status" value="1"/>
</dbReference>
<dbReference type="InterPro" id="IPR036390">
    <property type="entry name" value="WH_DNA-bd_sf"/>
</dbReference>
<evidence type="ECO:0000313" key="2">
    <source>
        <dbReference type="EMBL" id="MFC3052601.1"/>
    </source>
</evidence>
<proteinExistence type="predicted"/>
<dbReference type="PRINTS" id="PR00598">
    <property type="entry name" value="HTHMARR"/>
</dbReference>
<name>A0ABV7D6W6_9PROT</name>
<evidence type="ECO:0000313" key="3">
    <source>
        <dbReference type="Proteomes" id="UP001595444"/>
    </source>
</evidence>
<gene>
    <name evidence="2" type="ORF">ACFOKA_11870</name>
</gene>
<sequence>MKNETPEKDLLTHNMEPASHISYQVTIVSNLMAFGGTKENQKRYGLTLCQWRIIGSIANAGPLTLGEIAKIIFHDKSTLSRAATELEKKGLLKRLANDQHKSSPILAFTKQGKAFYRETEPHFIRQAEELTAGLNLQEKQQLCFLLDKLKNHAVNVRRSYES</sequence>
<organism evidence="2 3">
    <name type="scientific">Kordiimonas pumila</name>
    <dbReference type="NCBI Taxonomy" id="2161677"/>
    <lineage>
        <taxon>Bacteria</taxon>
        <taxon>Pseudomonadati</taxon>
        <taxon>Pseudomonadota</taxon>
        <taxon>Alphaproteobacteria</taxon>
        <taxon>Kordiimonadales</taxon>
        <taxon>Kordiimonadaceae</taxon>
        <taxon>Kordiimonas</taxon>
    </lineage>
</organism>
<dbReference type="PANTHER" id="PTHR33164:SF57">
    <property type="entry name" value="MARR-FAMILY TRANSCRIPTIONAL REGULATOR"/>
    <property type="match status" value="1"/>
</dbReference>
<keyword evidence="3" id="KW-1185">Reference proteome</keyword>
<dbReference type="RefSeq" id="WP_194213741.1">
    <property type="nucleotide sequence ID" value="NZ_CP061205.1"/>
</dbReference>
<dbReference type="InterPro" id="IPR000835">
    <property type="entry name" value="HTH_MarR-typ"/>
</dbReference>
<dbReference type="InterPro" id="IPR039422">
    <property type="entry name" value="MarR/SlyA-like"/>
</dbReference>
<dbReference type="EMBL" id="JBHRSL010000010">
    <property type="protein sequence ID" value="MFC3052601.1"/>
    <property type="molecule type" value="Genomic_DNA"/>
</dbReference>
<feature type="domain" description="HTH marR-type" evidence="1">
    <location>
        <begin position="18"/>
        <end position="151"/>
    </location>
</feature>
<dbReference type="PANTHER" id="PTHR33164">
    <property type="entry name" value="TRANSCRIPTIONAL REGULATOR, MARR FAMILY"/>
    <property type="match status" value="1"/>
</dbReference>